<evidence type="ECO:0000256" key="4">
    <source>
        <dbReference type="ARBA" id="ARBA00023054"/>
    </source>
</evidence>
<dbReference type="PANTHER" id="PTHR43977">
    <property type="entry name" value="STRUCTURAL MAINTENANCE OF CHROMOSOMES PROTEIN 3"/>
    <property type="match status" value="1"/>
</dbReference>
<feature type="coiled-coil region" evidence="6">
    <location>
        <begin position="248"/>
        <end position="275"/>
    </location>
</feature>
<evidence type="ECO:0000256" key="3">
    <source>
        <dbReference type="ARBA" id="ARBA00022840"/>
    </source>
</evidence>
<evidence type="ECO:0000256" key="2">
    <source>
        <dbReference type="ARBA" id="ARBA00022741"/>
    </source>
</evidence>
<feature type="region of interest" description="Disordered" evidence="7">
    <location>
        <begin position="311"/>
        <end position="344"/>
    </location>
</feature>
<keyword evidence="10" id="KW-1185">Reference proteome</keyword>
<dbReference type="Proteomes" id="UP001501446">
    <property type="component" value="Unassembled WGS sequence"/>
</dbReference>
<keyword evidence="3 6" id="KW-0067">ATP-binding</keyword>
<sequence length="1217" mass="132373">MHLKTLTLRGFKSFASATTFHFEPGVTAVVGPNGSGKSNVVDALSWVMGEQGAKSLRGGKMEDVIFAGTSGRSALGRAHVSLSIDNADGALPIEYSEVTISRTLFRTGGSEYAINGRSCRLLDIQELLSDSGLGREMHVIVGQGQLDRILQATPEDRRGFIEEASGILKHRRRKEKTLRKLDSLQANLDRLEDLVGEIQRQLTPLGRQARTARKAQRIQYDVRDAKSRLLADDLEQARAALQTDSAASATTRAEKQRLEQLMEQIAARLRETEAHAARTAPVLNAARSSWYELSTVRDQFRALSSLAGERRRLLGSTEPEQDTGKDANRLEEQAERSRAEAAGLHERVAESRERLASVEAARHEAEETARAAEQRTAHLVREAADRRAGQAKLAAAVSSARSDLTSAEADIERLRVEINDVLARSESARGDHAQLSERAESLRTAAVRSAELADHARETTDQIETAARRAEAERQRVLREQHSVTVRLDTLQQSMPQPDGSRAVSASHGESVLGAVSDAIRVTDGWERAVGAALGPWSEALAVASHTRAADIFASLRTEDSGRVNVLVASGHDAAGEPPELKLPEGAVRAVSVLSGAAQASQDSAAQAILTAVRGLLAATVLVPDAHTAVAVLDAAAASKATGIRAVTANGDVFGTHRAQGGAAEAAGSLEIHAQIDTARSEAARWSREVEAASAAAQDAETRRIEASAKAREAGGLARDQQRAASEAANALGRAEAVLASADAELQRRREALATAEQRLREREVHLQDAVVRAEAVDSGDEETLERHQLEAASAKDRAERAAREARETETQARLALRGLEEQYRSADSRATSLARAAQAERVAQAEAARRAERRRVQATIAQAVSHAADHLRLRAEESVTEAARVRDAADVERAGLDEAAGRLRAERDDLGKQLNAVTEQLHREELDLAQRRARLEALEKSSLEELGMTPDYLVEHYGPHLPVPDADAVLEAAQDAEEREETQDLARMPAMTDPGTPFRRAEQETRLRRAEKQLKALGKVNPLALEEFAALEERHSFLVEQLEDVKNSRADLRTIIRQVDEHVERVFTEAFRDTAEQFVRVFATLFPGGEGQLRLTDPDDMLTTGVDVEARPAGKKIKRLSLLSGGERSLTALALLVAIFKARPSPFYVMDEVEAALDDRNLGRLLSIFQQLQESSQLIIVTHQKRTMEIADALYGVSMRGDGVSLVVGQKLTELR</sequence>
<dbReference type="Pfam" id="PF06470">
    <property type="entry name" value="SMC_hinge"/>
    <property type="match status" value="1"/>
</dbReference>
<organism evidence="9 10">
    <name type="scientific">Kocuria gwangalliensis</name>
    <dbReference type="NCBI Taxonomy" id="501592"/>
    <lineage>
        <taxon>Bacteria</taxon>
        <taxon>Bacillati</taxon>
        <taxon>Actinomycetota</taxon>
        <taxon>Actinomycetes</taxon>
        <taxon>Micrococcales</taxon>
        <taxon>Micrococcaceae</taxon>
        <taxon>Kocuria</taxon>
    </lineage>
</organism>
<dbReference type="InterPro" id="IPR003395">
    <property type="entry name" value="RecF/RecN/SMC_N"/>
</dbReference>
<dbReference type="Gene3D" id="1.20.1060.20">
    <property type="match status" value="1"/>
</dbReference>
<dbReference type="InterPro" id="IPR010935">
    <property type="entry name" value="SMC_hinge"/>
</dbReference>
<comment type="caution">
    <text evidence="9">The sequence shown here is derived from an EMBL/GenBank/DDBJ whole genome shotgun (WGS) entry which is preliminary data.</text>
</comment>
<protein>
    <recommendedName>
        <fullName evidence="6">Chromosome partition protein Smc</fullName>
    </recommendedName>
</protein>
<dbReference type="SUPFAM" id="SSF75553">
    <property type="entry name" value="Smc hinge domain"/>
    <property type="match status" value="1"/>
</dbReference>
<evidence type="ECO:0000313" key="9">
    <source>
        <dbReference type="EMBL" id="GAA4703322.1"/>
    </source>
</evidence>
<comment type="subcellular location">
    <subcellularLocation>
        <location evidence="6">Cytoplasm</location>
    </subcellularLocation>
</comment>
<evidence type="ECO:0000259" key="8">
    <source>
        <dbReference type="SMART" id="SM00968"/>
    </source>
</evidence>
<evidence type="ECO:0000256" key="6">
    <source>
        <dbReference type="HAMAP-Rule" id="MF_01894"/>
    </source>
</evidence>
<dbReference type="InterPro" id="IPR024704">
    <property type="entry name" value="SMC"/>
</dbReference>
<dbReference type="Pfam" id="PF02463">
    <property type="entry name" value="SMC_N"/>
    <property type="match status" value="1"/>
</dbReference>
<feature type="coiled-coil region" evidence="6">
    <location>
        <begin position="785"/>
        <end position="855"/>
    </location>
</feature>
<dbReference type="Gene3D" id="3.30.70.1620">
    <property type="match status" value="1"/>
</dbReference>
<evidence type="ECO:0000256" key="1">
    <source>
        <dbReference type="ARBA" id="ARBA00022490"/>
    </source>
</evidence>
<dbReference type="RefSeq" id="WP_345311547.1">
    <property type="nucleotide sequence ID" value="NZ_BAABLN010000034.1"/>
</dbReference>
<dbReference type="HAMAP" id="MF_01894">
    <property type="entry name" value="Smc_prok"/>
    <property type="match status" value="1"/>
</dbReference>
<comment type="similarity">
    <text evidence="6">Belongs to the SMC family.</text>
</comment>
<dbReference type="InterPro" id="IPR036277">
    <property type="entry name" value="SMC_hinge_sf"/>
</dbReference>
<comment type="subunit">
    <text evidence="6">Homodimer.</text>
</comment>
<proteinExistence type="inferred from homology"/>
<gene>
    <name evidence="6 9" type="primary">smc</name>
    <name evidence="9" type="ORF">GCM10025781_22560</name>
</gene>
<feature type="compositionally biased region" description="Basic and acidic residues" evidence="7">
    <location>
        <begin position="322"/>
        <end position="344"/>
    </location>
</feature>
<dbReference type="Gene3D" id="3.40.50.300">
    <property type="entry name" value="P-loop containing nucleotide triphosphate hydrolases"/>
    <property type="match status" value="2"/>
</dbReference>
<feature type="domain" description="SMC hinge" evidence="8">
    <location>
        <begin position="510"/>
        <end position="633"/>
    </location>
</feature>
<dbReference type="InterPro" id="IPR027417">
    <property type="entry name" value="P-loop_NTPase"/>
</dbReference>
<dbReference type="EMBL" id="BAABLN010000034">
    <property type="protein sequence ID" value="GAA4703322.1"/>
    <property type="molecule type" value="Genomic_DNA"/>
</dbReference>
<accession>A0ABP8X9R6</accession>
<evidence type="ECO:0000256" key="7">
    <source>
        <dbReference type="SAM" id="MobiDB-lite"/>
    </source>
</evidence>
<keyword evidence="1 6" id="KW-0963">Cytoplasm</keyword>
<feature type="coiled-coil region" evidence="6">
    <location>
        <begin position="1001"/>
        <end position="1049"/>
    </location>
</feature>
<dbReference type="SMART" id="SM00968">
    <property type="entry name" value="SMC_hinge"/>
    <property type="match status" value="1"/>
</dbReference>
<comment type="domain">
    <text evidence="6">Contains large globular domains required for ATP hydrolysis at each terminus and a third globular domain forming a flexible hinge near the middle of the molecule. These domains are separated by coiled-coil structures.</text>
</comment>
<reference evidence="10" key="1">
    <citation type="journal article" date="2019" name="Int. J. Syst. Evol. Microbiol.">
        <title>The Global Catalogue of Microorganisms (GCM) 10K type strain sequencing project: providing services to taxonomists for standard genome sequencing and annotation.</title>
        <authorList>
            <consortium name="The Broad Institute Genomics Platform"/>
            <consortium name="The Broad Institute Genome Sequencing Center for Infectious Disease"/>
            <person name="Wu L."/>
            <person name="Ma J."/>
        </authorList>
    </citation>
    <scope>NUCLEOTIDE SEQUENCE [LARGE SCALE GENOMIC DNA]</scope>
    <source>
        <strain evidence="10">JCM 18958</strain>
    </source>
</reference>
<dbReference type="InterPro" id="IPR011890">
    <property type="entry name" value="SMC_prok"/>
</dbReference>
<keyword evidence="2 6" id="KW-0547">Nucleotide-binding</keyword>
<keyword evidence="5 6" id="KW-0238">DNA-binding</keyword>
<name>A0ABP8X9R6_9MICC</name>
<keyword evidence="4 6" id="KW-0175">Coiled coil</keyword>
<feature type="coiled-coil region" evidence="6">
    <location>
        <begin position="676"/>
        <end position="703"/>
    </location>
</feature>
<feature type="coiled-coil region" evidence="6">
    <location>
        <begin position="453"/>
        <end position="480"/>
    </location>
</feature>
<dbReference type="NCBIfam" id="TIGR02168">
    <property type="entry name" value="SMC_prok_B"/>
    <property type="match status" value="1"/>
</dbReference>
<feature type="coiled-coil region" evidence="6">
    <location>
        <begin position="167"/>
        <end position="201"/>
    </location>
</feature>
<feature type="coiled-coil region" evidence="6">
    <location>
        <begin position="901"/>
        <end position="942"/>
    </location>
</feature>
<comment type="function">
    <text evidence="6">Required for chromosome condensation and partitioning.</text>
</comment>
<evidence type="ECO:0000313" key="10">
    <source>
        <dbReference type="Proteomes" id="UP001501446"/>
    </source>
</evidence>
<feature type="binding site" evidence="6">
    <location>
        <begin position="32"/>
        <end position="39"/>
    </location>
    <ligand>
        <name>ATP</name>
        <dbReference type="ChEBI" id="CHEBI:30616"/>
    </ligand>
</feature>
<dbReference type="PIRSF" id="PIRSF005719">
    <property type="entry name" value="SMC"/>
    <property type="match status" value="1"/>
</dbReference>
<dbReference type="SUPFAM" id="SSF52540">
    <property type="entry name" value="P-loop containing nucleoside triphosphate hydrolases"/>
    <property type="match status" value="1"/>
</dbReference>
<evidence type="ECO:0000256" key="5">
    <source>
        <dbReference type="ARBA" id="ARBA00023125"/>
    </source>
</evidence>